<name>A0A3P6S659_CYLGO</name>
<accession>A0A3P6S659</accession>
<protein>
    <submittedName>
        <fullName evidence="1">Uncharacterized protein</fullName>
    </submittedName>
</protein>
<evidence type="ECO:0000313" key="2">
    <source>
        <dbReference type="Proteomes" id="UP000271889"/>
    </source>
</evidence>
<dbReference type="InterPro" id="IPR029033">
    <property type="entry name" value="His_PPase_superfam"/>
</dbReference>
<organism evidence="1 2">
    <name type="scientific">Cylicostephanus goldi</name>
    <name type="common">Nematode worm</name>
    <dbReference type="NCBI Taxonomy" id="71465"/>
    <lineage>
        <taxon>Eukaryota</taxon>
        <taxon>Metazoa</taxon>
        <taxon>Ecdysozoa</taxon>
        <taxon>Nematoda</taxon>
        <taxon>Chromadorea</taxon>
        <taxon>Rhabditida</taxon>
        <taxon>Rhabditina</taxon>
        <taxon>Rhabditomorpha</taxon>
        <taxon>Strongyloidea</taxon>
        <taxon>Strongylidae</taxon>
        <taxon>Cylicostephanus</taxon>
    </lineage>
</organism>
<dbReference type="Gene3D" id="3.40.50.1240">
    <property type="entry name" value="Phosphoglycerate mutase-like"/>
    <property type="match status" value="1"/>
</dbReference>
<proteinExistence type="predicted"/>
<evidence type="ECO:0000313" key="1">
    <source>
        <dbReference type="EMBL" id="VDK51554.1"/>
    </source>
</evidence>
<dbReference type="SUPFAM" id="SSF53254">
    <property type="entry name" value="Phosphoglycerate mutase-like"/>
    <property type="match status" value="1"/>
</dbReference>
<dbReference type="Proteomes" id="UP000271889">
    <property type="component" value="Unassembled WGS sequence"/>
</dbReference>
<gene>
    <name evidence="1" type="ORF">CGOC_LOCUS2102</name>
</gene>
<dbReference type="OrthoDB" id="5858714at2759"/>
<dbReference type="GO" id="GO:0016791">
    <property type="term" value="F:phosphatase activity"/>
    <property type="evidence" value="ECO:0007669"/>
    <property type="project" value="UniProtKB-ARBA"/>
</dbReference>
<sequence>MNEDHYTAKDLNHPIKLPTRSKGLMIYDIDPPLTQLATSASNIVARALSNTSIKWDRVISAPELASVQTAAAIALVTTGTQGFESVRIICPMAYRIGANHLQPRQIRRRVTKRKWSTPQISIECLWR</sequence>
<reference evidence="1 2" key="1">
    <citation type="submission" date="2018-11" db="EMBL/GenBank/DDBJ databases">
        <authorList>
            <consortium name="Pathogen Informatics"/>
        </authorList>
    </citation>
    <scope>NUCLEOTIDE SEQUENCE [LARGE SCALE GENOMIC DNA]</scope>
</reference>
<dbReference type="AlphaFoldDB" id="A0A3P6S659"/>
<dbReference type="EMBL" id="UYRV01004494">
    <property type="protein sequence ID" value="VDK51554.1"/>
    <property type="molecule type" value="Genomic_DNA"/>
</dbReference>
<keyword evidence="2" id="KW-1185">Reference proteome</keyword>